<dbReference type="InterPro" id="IPR006127">
    <property type="entry name" value="ZnuA-like"/>
</dbReference>
<comment type="similarity">
    <text evidence="5">Belongs to the bacterial solute-binding protein 9 family.</text>
</comment>
<dbReference type="GO" id="GO:0046872">
    <property type="term" value="F:metal ion binding"/>
    <property type="evidence" value="ECO:0007669"/>
    <property type="project" value="UniProtKB-KW"/>
</dbReference>
<gene>
    <name evidence="6" type="ORF">DFP94_104108</name>
</gene>
<keyword evidence="4" id="KW-0732">Signal</keyword>
<dbReference type="PROSITE" id="PS51257">
    <property type="entry name" value="PROKAR_LIPOPROTEIN"/>
    <property type="match status" value="1"/>
</dbReference>
<protein>
    <submittedName>
        <fullName evidence="6">Manganese/zinc/iron transport system substrate-binding protein</fullName>
    </submittedName>
</protein>
<dbReference type="PRINTS" id="PR00690">
    <property type="entry name" value="ADHESNFAMILY"/>
</dbReference>
<accession>A0A369BGG2</accession>
<dbReference type="InterPro" id="IPR050492">
    <property type="entry name" value="Bact_metal-bind_prot9"/>
</dbReference>
<dbReference type="PANTHER" id="PTHR42953">
    <property type="entry name" value="HIGH-AFFINITY ZINC UPTAKE SYSTEM PROTEIN ZNUA-RELATED"/>
    <property type="match status" value="1"/>
</dbReference>
<proteinExistence type="inferred from homology"/>
<keyword evidence="7" id="KW-1185">Reference proteome</keyword>
<comment type="caution">
    <text evidence="6">The sequence shown here is derived from an EMBL/GenBank/DDBJ whole genome shotgun (WGS) entry which is preliminary data.</text>
</comment>
<dbReference type="SUPFAM" id="SSF53807">
    <property type="entry name" value="Helical backbone' metal receptor"/>
    <property type="match status" value="1"/>
</dbReference>
<evidence type="ECO:0000313" key="6">
    <source>
        <dbReference type="EMBL" id="RCX19656.1"/>
    </source>
</evidence>
<keyword evidence="2 5" id="KW-0813">Transport</keyword>
<evidence type="ECO:0000256" key="3">
    <source>
        <dbReference type="ARBA" id="ARBA00022723"/>
    </source>
</evidence>
<dbReference type="AlphaFoldDB" id="A0A369BGG2"/>
<dbReference type="InterPro" id="IPR006128">
    <property type="entry name" value="Lipoprotein_PsaA-like"/>
</dbReference>
<evidence type="ECO:0000256" key="2">
    <source>
        <dbReference type="ARBA" id="ARBA00022448"/>
    </source>
</evidence>
<evidence type="ECO:0000313" key="7">
    <source>
        <dbReference type="Proteomes" id="UP000253090"/>
    </source>
</evidence>
<dbReference type="Pfam" id="PF01297">
    <property type="entry name" value="ZnuA"/>
    <property type="match status" value="1"/>
</dbReference>
<keyword evidence="3" id="KW-0479">Metal-binding</keyword>
<dbReference type="PANTHER" id="PTHR42953:SF1">
    <property type="entry name" value="METAL-BINDING PROTEIN HI_0362-RELATED"/>
    <property type="match status" value="1"/>
</dbReference>
<evidence type="ECO:0000256" key="1">
    <source>
        <dbReference type="ARBA" id="ARBA00004196"/>
    </source>
</evidence>
<dbReference type="RefSeq" id="WP_114496915.1">
    <property type="nucleotide sequence ID" value="NZ_QPJW01000004.1"/>
</dbReference>
<dbReference type="Proteomes" id="UP000253090">
    <property type="component" value="Unassembled WGS sequence"/>
</dbReference>
<dbReference type="PRINTS" id="PR00691">
    <property type="entry name" value="ADHESINB"/>
</dbReference>
<reference evidence="6 7" key="1">
    <citation type="submission" date="2018-07" db="EMBL/GenBank/DDBJ databases">
        <title>Genomic Encyclopedia of Type Strains, Phase III (KMG-III): the genomes of soil and plant-associated and newly described type strains.</title>
        <authorList>
            <person name="Whitman W."/>
        </authorList>
    </citation>
    <scope>NUCLEOTIDE SEQUENCE [LARGE SCALE GENOMIC DNA]</scope>
    <source>
        <strain evidence="6 7">CECT 8333</strain>
    </source>
</reference>
<dbReference type="EMBL" id="QPJW01000004">
    <property type="protein sequence ID" value="RCX19656.1"/>
    <property type="molecule type" value="Genomic_DNA"/>
</dbReference>
<dbReference type="OrthoDB" id="9793396at2"/>
<dbReference type="InterPro" id="IPR006129">
    <property type="entry name" value="AdhesinB"/>
</dbReference>
<evidence type="ECO:0000256" key="4">
    <source>
        <dbReference type="ARBA" id="ARBA00022729"/>
    </source>
</evidence>
<comment type="subcellular location">
    <subcellularLocation>
        <location evidence="1">Cell envelope</location>
    </subcellularLocation>
</comment>
<dbReference type="Gene3D" id="3.40.50.1980">
    <property type="entry name" value="Nitrogenase molybdenum iron protein domain"/>
    <property type="match status" value="2"/>
</dbReference>
<dbReference type="GO" id="GO:0007155">
    <property type="term" value="P:cell adhesion"/>
    <property type="evidence" value="ECO:0007669"/>
    <property type="project" value="InterPro"/>
</dbReference>
<sequence>MKKIEATEIKVKKSPLQRAKMTLSVLALIVIAACAKVEGEPDQQRRAEDGGKIQIVTTIGMITDVVQEIGGGEVEVKGLMGPGVDPHLYKASQGDIQKLDDADMIFYGGLHLEGKMTEIFEKLEKRKPTVAVSRDIDPSLLRSGEDAGGSQYDPHIWFNVKHWVSAAETIRDTLSEYDPAHAAEYGKNAEAYIAELNKLDAEVRERIAEIPEEGRVLVTAHDAFGYFGDAYGIKVMGLQGISTASEYGSKDVSKLRDFLVENKIKAVFVESSIPTKSMEAVIAGAKELSHDVKIGGELYSDSMGEPGSDADTYINMVRHNVNTITEALK</sequence>
<organism evidence="6 7">
    <name type="scientific">Fontibacillus phaseoli</name>
    <dbReference type="NCBI Taxonomy" id="1416533"/>
    <lineage>
        <taxon>Bacteria</taxon>
        <taxon>Bacillati</taxon>
        <taxon>Bacillota</taxon>
        <taxon>Bacilli</taxon>
        <taxon>Bacillales</taxon>
        <taxon>Paenibacillaceae</taxon>
        <taxon>Fontibacillus</taxon>
    </lineage>
</organism>
<name>A0A369BGG2_9BACL</name>
<evidence type="ECO:0000256" key="5">
    <source>
        <dbReference type="RuleBase" id="RU003512"/>
    </source>
</evidence>
<dbReference type="GO" id="GO:0030001">
    <property type="term" value="P:metal ion transport"/>
    <property type="evidence" value="ECO:0007669"/>
    <property type="project" value="InterPro"/>
</dbReference>
<dbReference type="GO" id="GO:0030313">
    <property type="term" value="C:cell envelope"/>
    <property type="evidence" value="ECO:0007669"/>
    <property type="project" value="UniProtKB-SubCell"/>
</dbReference>